<protein>
    <submittedName>
        <fullName evidence="3">C-type lectin domain-containing protein</fullName>
    </submittedName>
</protein>
<dbReference type="CDD" id="cd00037">
    <property type="entry name" value="CLECT"/>
    <property type="match status" value="1"/>
</dbReference>
<dbReference type="AlphaFoldDB" id="A0A914E551"/>
<keyword evidence="1" id="KW-0732">Signal</keyword>
<proteinExistence type="predicted"/>
<keyword evidence="2" id="KW-1185">Reference proteome</keyword>
<dbReference type="SUPFAM" id="SSF56436">
    <property type="entry name" value="C-type lectin-like"/>
    <property type="match status" value="1"/>
</dbReference>
<evidence type="ECO:0000256" key="1">
    <source>
        <dbReference type="SAM" id="SignalP"/>
    </source>
</evidence>
<reference evidence="3" key="1">
    <citation type="submission" date="2022-11" db="UniProtKB">
        <authorList>
            <consortium name="WormBaseParasite"/>
        </authorList>
    </citation>
    <scope>IDENTIFICATION</scope>
</reference>
<accession>A0A914E551</accession>
<dbReference type="PROSITE" id="PS51257">
    <property type="entry name" value="PROKAR_LIPOPROTEIN"/>
    <property type="match status" value="1"/>
</dbReference>
<feature type="chain" id="PRO_5038012386" evidence="1">
    <location>
        <begin position="21"/>
        <end position="224"/>
    </location>
</feature>
<dbReference type="Proteomes" id="UP000887540">
    <property type="component" value="Unplaced"/>
</dbReference>
<dbReference type="WBParaSite" id="ACRNAN_scaffold557.g15786.t1">
    <property type="protein sequence ID" value="ACRNAN_scaffold557.g15786.t1"/>
    <property type="gene ID" value="ACRNAN_scaffold557.g15786"/>
</dbReference>
<evidence type="ECO:0000313" key="3">
    <source>
        <dbReference type="WBParaSite" id="ACRNAN_scaffold557.g15786.t1"/>
    </source>
</evidence>
<dbReference type="Gene3D" id="3.10.100.10">
    <property type="entry name" value="Mannose-Binding Protein A, subunit A"/>
    <property type="match status" value="1"/>
</dbReference>
<feature type="signal peptide" evidence="1">
    <location>
        <begin position="1"/>
        <end position="20"/>
    </location>
</feature>
<evidence type="ECO:0000313" key="2">
    <source>
        <dbReference type="Proteomes" id="UP000887540"/>
    </source>
</evidence>
<name>A0A914E551_9BILA</name>
<sequence>MKTHLLIVLVFSSLFSLAFGFCSCDGECDKGYYCADCNEKTCECDSCQAIPPTQSRRDSRDYVKFLDCYEGISCGEDNTLCNNTIYQGIMCLTCPSTCSLCLVCNKTVDIPVKYNCMGIPFEYDSVSYCLYTQPMGFDDAEKFCQGNGTSIQTQGHIVGIKNAFVNSYLVGQLKSHNISEAWIGAITIPDAFGFYYFTIWNDGSFLGYTNFASNLIIYFLSKKL</sequence>
<dbReference type="InterPro" id="IPR016186">
    <property type="entry name" value="C-type_lectin-like/link_sf"/>
</dbReference>
<dbReference type="InterPro" id="IPR016187">
    <property type="entry name" value="CTDL_fold"/>
</dbReference>
<organism evidence="2 3">
    <name type="scientific">Acrobeloides nanus</name>
    <dbReference type="NCBI Taxonomy" id="290746"/>
    <lineage>
        <taxon>Eukaryota</taxon>
        <taxon>Metazoa</taxon>
        <taxon>Ecdysozoa</taxon>
        <taxon>Nematoda</taxon>
        <taxon>Chromadorea</taxon>
        <taxon>Rhabditida</taxon>
        <taxon>Tylenchina</taxon>
        <taxon>Cephalobomorpha</taxon>
        <taxon>Cephaloboidea</taxon>
        <taxon>Cephalobidae</taxon>
        <taxon>Acrobeloides</taxon>
    </lineage>
</organism>